<accession>A0A377M8R9</accession>
<protein>
    <recommendedName>
        <fullName evidence="3">arsenite-transporting ATPase</fullName>
        <ecNumber evidence="3">7.3.2.7</ecNumber>
    </recommendedName>
</protein>
<dbReference type="CDD" id="cd02035">
    <property type="entry name" value="ArsA"/>
    <property type="match status" value="2"/>
</dbReference>
<dbReference type="PANTHER" id="PTHR10803">
    <property type="entry name" value="ARSENICAL PUMP-DRIVING ATPASE ARSENITE-TRANSLOCATING ATPASE"/>
    <property type="match status" value="1"/>
</dbReference>
<evidence type="ECO:0000256" key="2">
    <source>
        <dbReference type="ARBA" id="ARBA00052296"/>
    </source>
</evidence>
<dbReference type="Pfam" id="PF02374">
    <property type="entry name" value="ArsA_ATPase"/>
    <property type="match status" value="2"/>
</dbReference>
<dbReference type="EMBL" id="UGJB01000004">
    <property type="protein sequence ID" value="STQ14782.1"/>
    <property type="molecule type" value="Genomic_DNA"/>
</dbReference>
<feature type="domain" description="ArsA/GET3 Anion-transporting ATPase-like" evidence="4">
    <location>
        <begin position="5"/>
        <end position="183"/>
    </location>
</feature>
<feature type="domain" description="ArsA/GET3 Anion-transporting ATPase-like" evidence="4">
    <location>
        <begin position="222"/>
        <end position="365"/>
    </location>
</feature>
<dbReference type="Proteomes" id="UP000255106">
    <property type="component" value="Unassembled WGS sequence"/>
</dbReference>
<dbReference type="SUPFAM" id="SSF52540">
    <property type="entry name" value="P-loop containing nucleoside triphosphate hydrolases"/>
    <property type="match status" value="2"/>
</dbReference>
<name>A0A377M8R9_ENTCL</name>
<keyword evidence="5" id="KW-0378">Hydrolase</keyword>
<dbReference type="GO" id="GO:0015446">
    <property type="term" value="F:ATPase-coupled arsenite transmembrane transporter activity"/>
    <property type="evidence" value="ECO:0007669"/>
    <property type="project" value="UniProtKB-EC"/>
</dbReference>
<comment type="similarity">
    <text evidence="1">Belongs to the arsA ATPase family.</text>
</comment>
<dbReference type="PANTHER" id="PTHR10803:SF3">
    <property type="entry name" value="ATPASE GET3"/>
    <property type="match status" value="1"/>
</dbReference>
<dbReference type="InterPro" id="IPR025723">
    <property type="entry name" value="ArsA/GET3_ATPase-like"/>
</dbReference>
<organism evidence="5 6">
    <name type="scientific">Enterobacter cloacae</name>
    <dbReference type="NCBI Taxonomy" id="550"/>
    <lineage>
        <taxon>Bacteria</taxon>
        <taxon>Pseudomonadati</taxon>
        <taxon>Pseudomonadota</taxon>
        <taxon>Gammaproteobacteria</taxon>
        <taxon>Enterobacterales</taxon>
        <taxon>Enterobacteriaceae</taxon>
        <taxon>Enterobacter</taxon>
        <taxon>Enterobacter cloacae complex</taxon>
    </lineage>
</organism>
<evidence type="ECO:0000313" key="6">
    <source>
        <dbReference type="Proteomes" id="UP000255106"/>
    </source>
</evidence>
<dbReference type="Gene3D" id="3.40.50.300">
    <property type="entry name" value="P-loop containing nucleotide triphosphate hydrolases"/>
    <property type="match status" value="2"/>
</dbReference>
<dbReference type="NCBIfam" id="TIGR00345">
    <property type="entry name" value="GET3_arsA_TRC40"/>
    <property type="match status" value="1"/>
</dbReference>
<dbReference type="InterPro" id="IPR027417">
    <property type="entry name" value="P-loop_NTPase"/>
</dbReference>
<evidence type="ECO:0000256" key="3">
    <source>
        <dbReference type="ARBA" id="ARBA00066752"/>
    </source>
</evidence>
<dbReference type="EC" id="7.3.2.7" evidence="3"/>
<evidence type="ECO:0000313" key="5">
    <source>
        <dbReference type="EMBL" id="STQ14782.1"/>
    </source>
</evidence>
<comment type="catalytic activity">
    <reaction evidence="2">
        <text>arsenite(in) + ATP + H2O = arsenite(out) + ADP + phosphate + H(+)</text>
        <dbReference type="Rhea" id="RHEA:11348"/>
        <dbReference type="ChEBI" id="CHEBI:15377"/>
        <dbReference type="ChEBI" id="CHEBI:15378"/>
        <dbReference type="ChEBI" id="CHEBI:29242"/>
        <dbReference type="ChEBI" id="CHEBI:30616"/>
        <dbReference type="ChEBI" id="CHEBI:43474"/>
        <dbReference type="ChEBI" id="CHEBI:456216"/>
        <dbReference type="EC" id="7.3.2.7"/>
    </reaction>
</comment>
<evidence type="ECO:0000256" key="1">
    <source>
        <dbReference type="ARBA" id="ARBA00011040"/>
    </source>
</evidence>
<dbReference type="InterPro" id="IPR016300">
    <property type="entry name" value="ATPase_ArsA/GET3"/>
</dbReference>
<sequence>MSGACTTEIAAFDEFTGLLTDDALLNDFDHVIFDTAPTGHTIRLLQLPGAWSSFIETNPDGASCLGPLAGLEKQRERYSHALSVLADGEKTRLILVARAQQSTLAEVARTHDELLHVGLKHQYLVINGIMPAGEASEDSLASALYQREQRILSHMPQVLASLPTDRLSLQQENLVGVTALRRLLTGENKPCSLPAAKPVSEPLSVPSLEMLIDDIARGGHGLVMLMGKGGVGKTTLAAAVAVALADKGFDVHLTTSDPAAHLESTLNGQLPHLQVSRIDPHAETARYREHVLATKGKELDPQGRALLEEDLRSPCTEEIAVFQAFSRVIREAGKRFVVMDTAPTGHTLLLLDATGAYHREVVKTNGRKRALSDANDAVAGS</sequence>
<gene>
    <name evidence="5" type="primary">arsA_4</name>
    <name evidence="5" type="ORF">NCTC10005_07653</name>
</gene>
<dbReference type="GO" id="GO:0016887">
    <property type="term" value="F:ATP hydrolysis activity"/>
    <property type="evidence" value="ECO:0007669"/>
    <property type="project" value="InterPro"/>
</dbReference>
<evidence type="ECO:0000259" key="4">
    <source>
        <dbReference type="Pfam" id="PF02374"/>
    </source>
</evidence>
<dbReference type="AlphaFoldDB" id="A0A377M8R9"/>
<reference evidence="5 6" key="1">
    <citation type="submission" date="2018-06" db="EMBL/GenBank/DDBJ databases">
        <authorList>
            <consortium name="Pathogen Informatics"/>
            <person name="Doyle S."/>
        </authorList>
    </citation>
    <scope>NUCLEOTIDE SEQUENCE [LARGE SCALE GENOMIC DNA]</scope>
    <source>
        <strain evidence="5 6">NCTC10005</strain>
    </source>
</reference>
<dbReference type="GO" id="GO:0005524">
    <property type="term" value="F:ATP binding"/>
    <property type="evidence" value="ECO:0007669"/>
    <property type="project" value="InterPro"/>
</dbReference>
<proteinExistence type="inferred from homology"/>